<reference evidence="5" key="1">
    <citation type="journal article" date="2015" name="Front. Plant Sci.">
        <title>Garlic gamma-glutamyl transpeptidases that catalyze deglutamylation of biosynthetic intermediate of alliin.</title>
        <authorList>
            <person name="Yoshimoto N."/>
            <person name="Yabe A."/>
            <person name="Sugino Y."/>
            <person name="Murakami S."/>
            <person name="Sai-ngam N."/>
            <person name="Sumi S."/>
            <person name="Tsuneyoshi T."/>
            <person name="Saito K."/>
        </authorList>
    </citation>
    <scope>NUCLEOTIDE SEQUENCE</scope>
    <source>
        <tissue evidence="5">Bulb</tissue>
    </source>
</reference>
<dbReference type="Gene3D" id="3.60.20.40">
    <property type="match status" value="1"/>
</dbReference>
<dbReference type="NCBIfam" id="TIGR00066">
    <property type="entry name" value="g_glut_trans"/>
    <property type="match status" value="1"/>
</dbReference>
<dbReference type="BRENDA" id="2.3.2.2">
    <property type="organism ID" value="252"/>
</dbReference>
<dbReference type="EMBL" id="LC008010">
    <property type="protein sequence ID" value="BAQ21911.1"/>
    <property type="molecule type" value="mRNA"/>
</dbReference>
<feature type="active site" description="Nucleophile" evidence="1">
    <location>
        <position position="417"/>
    </location>
</feature>
<dbReference type="GO" id="GO:0005886">
    <property type="term" value="C:plasma membrane"/>
    <property type="evidence" value="ECO:0007669"/>
    <property type="project" value="TreeGrafter"/>
</dbReference>
<comment type="catalytic activity">
    <reaction evidence="3">
        <text>glutathione + H2O = L-cysteinylglycine + L-glutamate</text>
        <dbReference type="Rhea" id="RHEA:28807"/>
        <dbReference type="ChEBI" id="CHEBI:15377"/>
        <dbReference type="ChEBI" id="CHEBI:29985"/>
        <dbReference type="ChEBI" id="CHEBI:57925"/>
        <dbReference type="ChEBI" id="CHEBI:61694"/>
        <dbReference type="EC" id="3.4.19.13"/>
    </reaction>
</comment>
<keyword evidence="4" id="KW-1133">Transmembrane helix</keyword>
<dbReference type="InterPro" id="IPR043137">
    <property type="entry name" value="GGT_ssub_C"/>
</dbReference>
<gene>
    <name evidence="5" type="primary">AsGGT1</name>
</gene>
<proteinExistence type="evidence at transcript level"/>
<feature type="binding site" evidence="2">
    <location>
        <position position="459"/>
    </location>
    <ligand>
        <name>L-glutamate</name>
        <dbReference type="ChEBI" id="CHEBI:29985"/>
    </ligand>
</feature>
<dbReference type="Gene3D" id="1.10.246.130">
    <property type="match status" value="1"/>
</dbReference>
<dbReference type="EC" id="3.4.19.13" evidence="3"/>
<dbReference type="InterPro" id="IPR000101">
    <property type="entry name" value="GGT_peptidase"/>
</dbReference>
<dbReference type="GO" id="GO:0103068">
    <property type="term" value="F:leukotriene C4 gamma-glutamyl transferase activity"/>
    <property type="evidence" value="ECO:0007669"/>
    <property type="project" value="UniProtKB-EC"/>
</dbReference>
<accession>A0A0B6VSN3</accession>
<comment type="catalytic activity">
    <reaction evidence="3">
        <text>an N-terminal (5-L-glutamyl)-[peptide] + an alpha-amino acid = 5-L-glutamyl amino acid + an N-terminal L-alpha-aminoacyl-[peptide]</text>
        <dbReference type="Rhea" id="RHEA:23904"/>
        <dbReference type="Rhea" id="RHEA-COMP:9780"/>
        <dbReference type="Rhea" id="RHEA-COMP:9795"/>
        <dbReference type="ChEBI" id="CHEBI:77644"/>
        <dbReference type="ChEBI" id="CHEBI:78597"/>
        <dbReference type="ChEBI" id="CHEBI:78599"/>
        <dbReference type="ChEBI" id="CHEBI:78608"/>
        <dbReference type="EC" id="2.3.2.2"/>
    </reaction>
</comment>
<keyword evidence="3" id="KW-0808">Transferase</keyword>
<dbReference type="InterPro" id="IPR029055">
    <property type="entry name" value="Ntn_hydrolases_N"/>
</dbReference>
<evidence type="ECO:0000256" key="4">
    <source>
        <dbReference type="SAM" id="Phobius"/>
    </source>
</evidence>
<protein>
    <recommendedName>
        <fullName evidence="3">Glutathione hydrolase</fullName>
        <ecNumber evidence="3">2.3.2.2</ecNumber>
        <ecNumber evidence="3">3.4.19.13</ecNumber>
    </recommendedName>
    <alternativeName>
        <fullName evidence="3">Gamma-glutamyltransferase</fullName>
    </alternativeName>
    <alternativeName>
        <fullName evidence="3">Gamma-glutamyltranspeptidase</fullName>
    </alternativeName>
</protein>
<dbReference type="EC" id="2.3.2.2" evidence="3"/>
<dbReference type="InterPro" id="IPR043138">
    <property type="entry name" value="GGT_lsub"/>
</dbReference>
<dbReference type="PANTHER" id="PTHR11686:SF9">
    <property type="entry name" value="RE13973P"/>
    <property type="match status" value="1"/>
</dbReference>
<comment type="catalytic activity">
    <reaction evidence="3">
        <text>an S-substituted glutathione + H2O = an S-substituted L-cysteinylglycine + L-glutamate</text>
        <dbReference type="Rhea" id="RHEA:59468"/>
        <dbReference type="ChEBI" id="CHEBI:15377"/>
        <dbReference type="ChEBI" id="CHEBI:29985"/>
        <dbReference type="ChEBI" id="CHEBI:90779"/>
        <dbReference type="ChEBI" id="CHEBI:143103"/>
        <dbReference type="EC" id="3.4.19.13"/>
    </reaction>
</comment>
<dbReference type="GO" id="GO:0036374">
    <property type="term" value="F:glutathione hydrolase activity"/>
    <property type="evidence" value="ECO:0007669"/>
    <property type="project" value="UniProtKB-UniRule"/>
</dbReference>
<dbReference type="PRINTS" id="PR01210">
    <property type="entry name" value="GGTRANSPTASE"/>
</dbReference>
<feature type="binding site" evidence="2">
    <location>
        <position position="147"/>
    </location>
    <ligand>
        <name>L-glutamate</name>
        <dbReference type="ChEBI" id="CHEBI:29985"/>
    </ligand>
</feature>
<feature type="binding site" evidence="2">
    <location>
        <begin position="435"/>
        <end position="437"/>
    </location>
    <ligand>
        <name>L-glutamate</name>
        <dbReference type="ChEBI" id="CHEBI:29985"/>
    </ligand>
</feature>
<comment type="pathway">
    <text evidence="3">Sulfur metabolism; glutathione metabolism.</text>
</comment>
<evidence type="ECO:0000256" key="3">
    <source>
        <dbReference type="RuleBase" id="RU368068"/>
    </source>
</evidence>
<feature type="transmembrane region" description="Helical" evidence="4">
    <location>
        <begin position="28"/>
        <end position="49"/>
    </location>
</feature>
<keyword evidence="3" id="KW-0012">Acyltransferase</keyword>
<evidence type="ECO:0000256" key="2">
    <source>
        <dbReference type="PIRSR" id="PIRSR600101-2"/>
    </source>
</evidence>
<dbReference type="FunFam" id="1.10.246.130:FF:000001">
    <property type="entry name" value="Gamma-glutamyltransferase 5 isoform 1"/>
    <property type="match status" value="1"/>
</dbReference>
<evidence type="ECO:0000256" key="1">
    <source>
        <dbReference type="PIRSR" id="PIRSR600101-1"/>
    </source>
</evidence>
<feature type="binding site" evidence="2">
    <location>
        <position position="509"/>
    </location>
    <ligand>
        <name>L-glutamate</name>
        <dbReference type="ChEBI" id="CHEBI:29985"/>
    </ligand>
</feature>
<dbReference type="PANTHER" id="PTHR11686">
    <property type="entry name" value="GAMMA GLUTAMYL TRANSPEPTIDASE"/>
    <property type="match status" value="1"/>
</dbReference>
<organism evidence="5">
    <name type="scientific">Allium sativum</name>
    <name type="common">Garlic</name>
    <dbReference type="NCBI Taxonomy" id="4682"/>
    <lineage>
        <taxon>Eukaryota</taxon>
        <taxon>Viridiplantae</taxon>
        <taxon>Streptophyta</taxon>
        <taxon>Embryophyta</taxon>
        <taxon>Tracheophyta</taxon>
        <taxon>Spermatophyta</taxon>
        <taxon>Magnoliopsida</taxon>
        <taxon>Liliopsida</taxon>
        <taxon>Asparagales</taxon>
        <taxon>Amaryllidaceae</taxon>
        <taxon>Allioideae</taxon>
        <taxon>Allieae</taxon>
        <taxon>Allium</taxon>
    </lineage>
</organism>
<keyword evidence="4" id="KW-0812">Transmembrane</keyword>
<comment type="function">
    <text evidence="3">Cleaves the gamma-glutamyl peptide bond of glutathione and glutathione conjugates.</text>
</comment>
<name>A0A0B6VSN3_ALLSA</name>
<dbReference type="SUPFAM" id="SSF56235">
    <property type="entry name" value="N-terminal nucleophile aminohydrolases (Ntn hydrolases)"/>
    <property type="match status" value="1"/>
</dbReference>
<dbReference type="SMR" id="A0A0B6VSN3"/>
<dbReference type="AlphaFoldDB" id="A0A0B6VSN3"/>
<keyword evidence="4" id="KW-0472">Membrane</keyword>
<feature type="binding site" evidence="2">
    <location>
        <begin position="487"/>
        <end position="488"/>
    </location>
    <ligand>
        <name>L-glutamate</name>
        <dbReference type="ChEBI" id="CHEBI:29985"/>
    </ligand>
</feature>
<dbReference type="MEROPS" id="T03.A01"/>
<dbReference type="UniPathway" id="UPA00204"/>
<evidence type="ECO:0000313" key="5">
    <source>
        <dbReference type="EMBL" id="BAQ21911.1"/>
    </source>
</evidence>
<dbReference type="GO" id="GO:0006751">
    <property type="term" value="P:glutathione catabolic process"/>
    <property type="evidence" value="ECO:0007669"/>
    <property type="project" value="UniProtKB-UniRule"/>
</dbReference>
<sequence length="627" mass="67863">MNQMAPASSDQKLGTSLIVRENSTDRRFALHWILILAALTTLFALGLHLSSVQYRGSEELGEFRKGLKSTGGSDAVESEKGVVAADDGYCSEIGASVLRKGGHAVDAVVATAICEGVRHPMSSGIGGGAFMVVRSAKDGKALAFDARETAPLAASKDMYQNNPLAKSLGPLSMGIPGEIAGLHAAWLLYGKLPWKSLFEPSITLLKNGVKIEPYLALSINDNKDKIMSDPGLAEVFAPNGKLLQLNDTFYNFKLADSLEAIAEEGPQAFYNGSIGQKFIQDIRNLGGIVTMNDMRKYTVEITEPLYSDVLGYTLVGMPLPSSGTLGVSMVLNILGSYETLNAMKGFHGLHRLIEAVKHTLAIRMNLGDSKFVNCTKYVDDMLSPTYAEQVKERIFDNTTFDPSYYLNRWSQIRDHGTSHMSIVDSERNAVAFTSTVNMYFGGGVMSPSTGIVANNEMDDFSIPTDATEDGLPPAPSNFIEPNKRPLSSMSPLIILKDNQLAGVLGASGGMNIIPAVSQVFINHFVLGVDPLKAVQHPRFYHTLIPNLVQYENWTALDGELFEFSEAAKEFLAKRNHQLQMKSGAGAVCQFVVQNLTSSNSNKETDGIIRGMLTAVSDPRKDGSPACV</sequence>
<keyword evidence="3" id="KW-0378">Hydrolase</keyword>
<dbReference type="Pfam" id="PF01019">
    <property type="entry name" value="G_glu_transpept"/>
    <property type="match status" value="1"/>
</dbReference>